<keyword evidence="1" id="KW-1133">Transmembrane helix</keyword>
<keyword evidence="3" id="KW-1185">Reference proteome</keyword>
<gene>
    <name evidence="2" type="ORF">ATK74_1235</name>
</gene>
<feature type="transmembrane region" description="Helical" evidence="1">
    <location>
        <begin position="272"/>
        <end position="291"/>
    </location>
</feature>
<dbReference type="AlphaFoldDB" id="A0A2A9CQH6"/>
<name>A0A2A9CQH6_9ACTN</name>
<proteinExistence type="predicted"/>
<dbReference type="Proteomes" id="UP000226079">
    <property type="component" value="Unassembled WGS sequence"/>
</dbReference>
<feature type="transmembrane region" description="Helical" evidence="1">
    <location>
        <begin position="311"/>
        <end position="332"/>
    </location>
</feature>
<organism evidence="2 3">
    <name type="scientific">Propionicimonas paludicola</name>
    <dbReference type="NCBI Taxonomy" id="185243"/>
    <lineage>
        <taxon>Bacteria</taxon>
        <taxon>Bacillati</taxon>
        <taxon>Actinomycetota</taxon>
        <taxon>Actinomycetes</taxon>
        <taxon>Propionibacteriales</taxon>
        <taxon>Nocardioidaceae</taxon>
        <taxon>Propionicimonas</taxon>
    </lineage>
</organism>
<dbReference type="OrthoDB" id="5137886at2"/>
<feature type="transmembrane region" description="Helical" evidence="1">
    <location>
        <begin position="352"/>
        <end position="372"/>
    </location>
</feature>
<feature type="transmembrane region" description="Helical" evidence="1">
    <location>
        <begin position="26"/>
        <end position="45"/>
    </location>
</feature>
<evidence type="ECO:0008006" key="4">
    <source>
        <dbReference type="Google" id="ProtNLM"/>
    </source>
</evidence>
<evidence type="ECO:0000256" key="1">
    <source>
        <dbReference type="SAM" id="Phobius"/>
    </source>
</evidence>
<evidence type="ECO:0000313" key="3">
    <source>
        <dbReference type="Proteomes" id="UP000226079"/>
    </source>
</evidence>
<evidence type="ECO:0000313" key="2">
    <source>
        <dbReference type="EMBL" id="PFG16684.1"/>
    </source>
</evidence>
<dbReference type="RefSeq" id="WP_098460197.1">
    <property type="nucleotide sequence ID" value="NZ_PDJC01000001.1"/>
</dbReference>
<dbReference type="EMBL" id="PDJC01000001">
    <property type="protein sequence ID" value="PFG16684.1"/>
    <property type="molecule type" value="Genomic_DNA"/>
</dbReference>
<comment type="caution">
    <text evidence="2">The sequence shown here is derived from an EMBL/GenBank/DDBJ whole genome shotgun (WGS) entry which is preliminary data.</text>
</comment>
<accession>A0A2A9CQH6</accession>
<keyword evidence="1" id="KW-0812">Transmembrane</keyword>
<protein>
    <recommendedName>
        <fullName evidence="4">ABC transport system permease protein</fullName>
    </recommendedName>
</protein>
<keyword evidence="1" id="KW-0472">Membrane</keyword>
<sequence>MSRAHQQAGLGFALGEGWRNARASRLLGLLIAVLSAAVFGGIAVADALTVAELVTDERAWVAAGGQVLAVTNETGVPGYACEHLNGAPGVRAAVGLVHLNQRAALANAPESNLAVTGFTAGLAGFLTAPLPLDGVVMNTTAAVDFGLTSGQRLGLSLADPSDANPAPDPTKPIVADAASRRATPGTRVLTVADLSILGEEYSAGVALPIAAAGTVDTCMVWAEPGAKDTLMASLPGLLPGAGDKPTVVADRLVTGQFTRDYHAEYLARSWRWVPLAGGAALGLIWILIRWVRRSEDGLYQSLGAPRAQRALARLIEWTLYSLVGAAVAALGADLTLALLRPGASMQVHLVRSIALGLAASITTAALAGLLPARNPLDALKDR</sequence>
<reference evidence="2 3" key="1">
    <citation type="submission" date="2017-10" db="EMBL/GenBank/DDBJ databases">
        <title>Sequencing the genomes of 1000 actinobacteria strains.</title>
        <authorList>
            <person name="Klenk H.-P."/>
        </authorList>
    </citation>
    <scope>NUCLEOTIDE SEQUENCE [LARGE SCALE GENOMIC DNA]</scope>
    <source>
        <strain evidence="2 3">DSM 15597</strain>
    </source>
</reference>